<comment type="caution">
    <text evidence="2">The sequence shown here is derived from an EMBL/GenBank/DDBJ whole genome shotgun (WGS) entry which is preliminary data.</text>
</comment>
<evidence type="ECO:0000313" key="3">
    <source>
        <dbReference type="Proteomes" id="UP001215598"/>
    </source>
</evidence>
<dbReference type="Proteomes" id="UP001215598">
    <property type="component" value="Unassembled WGS sequence"/>
</dbReference>
<dbReference type="AlphaFoldDB" id="A0AAD7HBQ6"/>
<sequence length="104" mass="10516">MSNSSASSSTVSLAASSRASSQSKDYSAAFASLQSNYGLAGSAPSICSKKTQSRSNAFKPAPIHGPSAKVPALHAQKDYQAAFGALSSQFGFGSRAATSKHQAA</sequence>
<name>A0AAD7HBQ6_9AGAR</name>
<evidence type="ECO:0000313" key="2">
    <source>
        <dbReference type="EMBL" id="KAJ7716626.1"/>
    </source>
</evidence>
<reference evidence="2" key="1">
    <citation type="submission" date="2023-03" db="EMBL/GenBank/DDBJ databases">
        <title>Massive genome expansion in bonnet fungi (Mycena s.s.) driven by repeated elements and novel gene families across ecological guilds.</title>
        <authorList>
            <consortium name="Lawrence Berkeley National Laboratory"/>
            <person name="Harder C.B."/>
            <person name="Miyauchi S."/>
            <person name="Viragh M."/>
            <person name="Kuo A."/>
            <person name="Thoen E."/>
            <person name="Andreopoulos B."/>
            <person name="Lu D."/>
            <person name="Skrede I."/>
            <person name="Drula E."/>
            <person name="Henrissat B."/>
            <person name="Morin E."/>
            <person name="Kohler A."/>
            <person name="Barry K."/>
            <person name="LaButti K."/>
            <person name="Morin E."/>
            <person name="Salamov A."/>
            <person name="Lipzen A."/>
            <person name="Mereny Z."/>
            <person name="Hegedus B."/>
            <person name="Baldrian P."/>
            <person name="Stursova M."/>
            <person name="Weitz H."/>
            <person name="Taylor A."/>
            <person name="Grigoriev I.V."/>
            <person name="Nagy L.G."/>
            <person name="Martin F."/>
            <person name="Kauserud H."/>
        </authorList>
    </citation>
    <scope>NUCLEOTIDE SEQUENCE</scope>
    <source>
        <strain evidence="2">CBHHK182m</strain>
    </source>
</reference>
<organism evidence="2 3">
    <name type="scientific">Mycena metata</name>
    <dbReference type="NCBI Taxonomy" id="1033252"/>
    <lineage>
        <taxon>Eukaryota</taxon>
        <taxon>Fungi</taxon>
        <taxon>Dikarya</taxon>
        <taxon>Basidiomycota</taxon>
        <taxon>Agaricomycotina</taxon>
        <taxon>Agaricomycetes</taxon>
        <taxon>Agaricomycetidae</taxon>
        <taxon>Agaricales</taxon>
        <taxon>Marasmiineae</taxon>
        <taxon>Mycenaceae</taxon>
        <taxon>Mycena</taxon>
    </lineage>
</organism>
<dbReference type="EMBL" id="JARKIB010000289">
    <property type="protein sequence ID" value="KAJ7716626.1"/>
    <property type="molecule type" value="Genomic_DNA"/>
</dbReference>
<gene>
    <name evidence="2" type="ORF">B0H16DRAFT_1476650</name>
</gene>
<accession>A0AAD7HBQ6</accession>
<feature type="region of interest" description="Disordered" evidence="1">
    <location>
        <begin position="50"/>
        <end position="70"/>
    </location>
</feature>
<proteinExistence type="predicted"/>
<keyword evidence="3" id="KW-1185">Reference proteome</keyword>
<protein>
    <submittedName>
        <fullName evidence="2">Uncharacterized protein</fullName>
    </submittedName>
</protein>
<evidence type="ECO:0000256" key="1">
    <source>
        <dbReference type="SAM" id="MobiDB-lite"/>
    </source>
</evidence>
<feature type="region of interest" description="Disordered" evidence="1">
    <location>
        <begin position="1"/>
        <end position="20"/>
    </location>
</feature>